<reference evidence="2" key="1">
    <citation type="journal article" date="2023" name="Mol. Phylogenet. Evol.">
        <title>Genome-scale phylogeny and comparative genomics of the fungal order Sordariales.</title>
        <authorList>
            <person name="Hensen N."/>
            <person name="Bonometti L."/>
            <person name="Westerberg I."/>
            <person name="Brannstrom I.O."/>
            <person name="Guillou S."/>
            <person name="Cros-Aarteil S."/>
            <person name="Calhoun S."/>
            <person name="Haridas S."/>
            <person name="Kuo A."/>
            <person name="Mondo S."/>
            <person name="Pangilinan J."/>
            <person name="Riley R."/>
            <person name="LaButti K."/>
            <person name="Andreopoulos B."/>
            <person name="Lipzen A."/>
            <person name="Chen C."/>
            <person name="Yan M."/>
            <person name="Daum C."/>
            <person name="Ng V."/>
            <person name="Clum A."/>
            <person name="Steindorff A."/>
            <person name="Ohm R.A."/>
            <person name="Martin F."/>
            <person name="Silar P."/>
            <person name="Natvig D.O."/>
            <person name="Lalanne C."/>
            <person name="Gautier V."/>
            <person name="Ament-Velasquez S.L."/>
            <person name="Kruys A."/>
            <person name="Hutchinson M.I."/>
            <person name="Powell A.J."/>
            <person name="Barry K."/>
            <person name="Miller A.N."/>
            <person name="Grigoriev I.V."/>
            <person name="Debuchy R."/>
            <person name="Gladieux P."/>
            <person name="Hiltunen Thoren M."/>
            <person name="Johannesson H."/>
        </authorList>
    </citation>
    <scope>NUCLEOTIDE SEQUENCE</scope>
    <source>
        <strain evidence="2">CBS 626.80</strain>
    </source>
</reference>
<protein>
    <recommendedName>
        <fullName evidence="4">SAP domain-containing protein</fullName>
    </recommendedName>
</protein>
<sequence length="343" mass="38432">MRSLQGWLPNDAHWKHGDYTRNELQEQRRARKIPTTGYKFELVERLEAYANNDRSEKRRSNVLRYVLSCPEPFRWQGAFLSSKLEIMYRNSRAVNTLLCAHRKDRNLFPICALCFKTSVRDGSGTCCLTCGSAMHNSCVYAAQRARKLERQDECWRCEDGAEWSLDKYSSKEKARRAGPAAPIVTPAAINLTGKTVQQSLEHPARYEDKRSSSSGQIADDEKPNNQLATSLPPKPPTLPLRPTSPTRATALILPAPQGTEDAHLEPGEIHETTDTTAHFPPPIPPFLPPTAPPFPPPPPPPIPPPVSTMDWSNEESKSASCSSKDMNAPSHFTNELDFPHRPF</sequence>
<evidence type="ECO:0000313" key="2">
    <source>
        <dbReference type="EMBL" id="KAK3948357.1"/>
    </source>
</evidence>
<dbReference type="Gene3D" id="1.10.720.30">
    <property type="entry name" value="SAP domain"/>
    <property type="match status" value="1"/>
</dbReference>
<organism evidence="2 3">
    <name type="scientific">Pseudoneurospora amorphoporcata</name>
    <dbReference type="NCBI Taxonomy" id="241081"/>
    <lineage>
        <taxon>Eukaryota</taxon>
        <taxon>Fungi</taxon>
        <taxon>Dikarya</taxon>
        <taxon>Ascomycota</taxon>
        <taxon>Pezizomycotina</taxon>
        <taxon>Sordariomycetes</taxon>
        <taxon>Sordariomycetidae</taxon>
        <taxon>Sordariales</taxon>
        <taxon>Sordariaceae</taxon>
        <taxon>Pseudoneurospora</taxon>
    </lineage>
</organism>
<feature type="compositionally biased region" description="Pro residues" evidence="1">
    <location>
        <begin position="282"/>
        <end position="306"/>
    </location>
</feature>
<feature type="compositionally biased region" description="Basic and acidic residues" evidence="1">
    <location>
        <begin position="202"/>
        <end position="211"/>
    </location>
</feature>
<dbReference type="Proteomes" id="UP001303222">
    <property type="component" value="Unassembled WGS sequence"/>
</dbReference>
<dbReference type="SUPFAM" id="SSF68906">
    <property type="entry name" value="SAP domain"/>
    <property type="match status" value="1"/>
</dbReference>
<keyword evidence="3" id="KW-1185">Reference proteome</keyword>
<accession>A0AAN6NR84</accession>
<dbReference type="EMBL" id="MU859268">
    <property type="protein sequence ID" value="KAK3948357.1"/>
    <property type="molecule type" value="Genomic_DNA"/>
</dbReference>
<name>A0AAN6NR84_9PEZI</name>
<reference evidence="2" key="2">
    <citation type="submission" date="2023-06" db="EMBL/GenBank/DDBJ databases">
        <authorList>
            <consortium name="Lawrence Berkeley National Laboratory"/>
            <person name="Mondo S.J."/>
            <person name="Hensen N."/>
            <person name="Bonometti L."/>
            <person name="Westerberg I."/>
            <person name="Brannstrom I.O."/>
            <person name="Guillou S."/>
            <person name="Cros-Aarteil S."/>
            <person name="Calhoun S."/>
            <person name="Haridas S."/>
            <person name="Kuo A."/>
            <person name="Pangilinan J."/>
            <person name="Riley R."/>
            <person name="Labutti K."/>
            <person name="Andreopoulos B."/>
            <person name="Lipzen A."/>
            <person name="Chen C."/>
            <person name="Yanf M."/>
            <person name="Daum C."/>
            <person name="Ng V."/>
            <person name="Clum A."/>
            <person name="Steindorff A."/>
            <person name="Ohm R."/>
            <person name="Martin F."/>
            <person name="Silar P."/>
            <person name="Natvig D."/>
            <person name="Lalanne C."/>
            <person name="Gautier V."/>
            <person name="Ament-Velasquez S.L."/>
            <person name="Kruys A."/>
            <person name="Hutchinson M.I."/>
            <person name="Powell A.J."/>
            <person name="Barry K."/>
            <person name="Miller A.N."/>
            <person name="Grigoriev I.V."/>
            <person name="Debuchy R."/>
            <person name="Gladieux P."/>
            <person name="Thoren M.H."/>
            <person name="Johannesson H."/>
        </authorList>
    </citation>
    <scope>NUCLEOTIDE SEQUENCE</scope>
    <source>
        <strain evidence="2">CBS 626.80</strain>
    </source>
</reference>
<proteinExistence type="predicted"/>
<evidence type="ECO:0000313" key="3">
    <source>
        <dbReference type="Proteomes" id="UP001303222"/>
    </source>
</evidence>
<dbReference type="InterPro" id="IPR036361">
    <property type="entry name" value="SAP_dom_sf"/>
</dbReference>
<evidence type="ECO:0008006" key="4">
    <source>
        <dbReference type="Google" id="ProtNLM"/>
    </source>
</evidence>
<gene>
    <name evidence="2" type="ORF">QBC32DRAFT_317907</name>
</gene>
<comment type="caution">
    <text evidence="2">The sequence shown here is derived from an EMBL/GenBank/DDBJ whole genome shotgun (WGS) entry which is preliminary data.</text>
</comment>
<evidence type="ECO:0000256" key="1">
    <source>
        <dbReference type="SAM" id="MobiDB-lite"/>
    </source>
</evidence>
<feature type="region of interest" description="Disordered" evidence="1">
    <location>
        <begin position="198"/>
        <end position="244"/>
    </location>
</feature>
<dbReference type="AlphaFoldDB" id="A0AAN6NR84"/>
<feature type="region of interest" description="Disordered" evidence="1">
    <location>
        <begin position="282"/>
        <end position="343"/>
    </location>
</feature>